<dbReference type="Gene3D" id="1.20.1270.180">
    <property type="match status" value="1"/>
</dbReference>
<organism evidence="3 4">
    <name type="scientific">Legionella fallonii LLAP-10</name>
    <dbReference type="NCBI Taxonomy" id="1212491"/>
    <lineage>
        <taxon>Bacteria</taxon>
        <taxon>Pseudomonadati</taxon>
        <taxon>Pseudomonadota</taxon>
        <taxon>Gammaproteobacteria</taxon>
        <taxon>Legionellales</taxon>
        <taxon>Legionellaceae</taxon>
        <taxon>Legionella</taxon>
    </lineage>
</organism>
<keyword evidence="1" id="KW-0732">Signal</keyword>
<gene>
    <name evidence="3" type="ORF">LFA_1657</name>
</gene>
<dbReference type="InterPro" id="IPR009739">
    <property type="entry name" value="LprI-like_N"/>
</dbReference>
<feature type="domain" description="Lysozyme inhibitor LprI-like N-terminal" evidence="2">
    <location>
        <begin position="20"/>
        <end position="114"/>
    </location>
</feature>
<dbReference type="AlphaFoldDB" id="A0A098G4Z5"/>
<name>A0A098G4Z5_9GAMM</name>
<dbReference type="STRING" id="1212491.LFA_1657"/>
<feature type="chain" id="PRO_5001935388" description="Lysozyme inhibitor LprI-like N-terminal domain-containing protein" evidence="1">
    <location>
        <begin position="23"/>
        <end position="133"/>
    </location>
</feature>
<evidence type="ECO:0000256" key="1">
    <source>
        <dbReference type="SAM" id="SignalP"/>
    </source>
</evidence>
<protein>
    <recommendedName>
        <fullName evidence="2">Lysozyme inhibitor LprI-like N-terminal domain-containing protein</fullName>
    </recommendedName>
</protein>
<reference evidence="4" key="1">
    <citation type="submission" date="2014-09" db="EMBL/GenBank/DDBJ databases">
        <authorList>
            <person name="Gomez-Valero L."/>
        </authorList>
    </citation>
    <scope>NUCLEOTIDE SEQUENCE [LARGE SCALE GENOMIC DNA]</scope>
    <source>
        <strain evidence="4">ATCC700992</strain>
    </source>
</reference>
<evidence type="ECO:0000313" key="3">
    <source>
        <dbReference type="EMBL" id="CEG57064.1"/>
    </source>
</evidence>
<evidence type="ECO:0000313" key="4">
    <source>
        <dbReference type="Proteomes" id="UP000032430"/>
    </source>
</evidence>
<evidence type="ECO:0000259" key="2">
    <source>
        <dbReference type="Pfam" id="PF07007"/>
    </source>
</evidence>
<dbReference type="RefSeq" id="WP_045095630.1">
    <property type="nucleotide sequence ID" value="NZ_LN614827.1"/>
</dbReference>
<dbReference type="Pfam" id="PF07007">
    <property type="entry name" value="LprI"/>
    <property type="match status" value="1"/>
</dbReference>
<dbReference type="HOGENOM" id="CLU_128596_4_2_6"/>
<keyword evidence="4" id="KW-1185">Reference proteome</keyword>
<dbReference type="EMBL" id="LN614827">
    <property type="protein sequence ID" value="CEG57064.1"/>
    <property type="molecule type" value="Genomic_DNA"/>
</dbReference>
<dbReference type="OrthoDB" id="7340239at2"/>
<dbReference type="KEGG" id="lfa:LFA_1657"/>
<proteinExistence type="predicted"/>
<feature type="signal peptide" evidence="1">
    <location>
        <begin position="1"/>
        <end position="22"/>
    </location>
</feature>
<accession>A0A098G4Z5</accession>
<sequence length="133" mass="15204">MKLTKGALAFFLFLNYLSPASAETQYELNKAACDQLQKSDNSLNKVYQQVIARYKDDQTFISQFTTAQKKWIAFRDAYVASMYIPQYKESYGSVLPMCQCYMLEHITLDRIKQLQVWLDGVAEGDVCVGSVKS</sequence>
<dbReference type="Proteomes" id="UP000032430">
    <property type="component" value="Chromosome I"/>
</dbReference>